<sequence length="57" mass="6895">MKLLLSVSTRARTQFEAGQWRKSQFRHVTQVASFYVPPCQCLWRKWQFRHYSASDFV</sequence>
<comment type="caution">
    <text evidence="1">The sequence shown here is derived from an EMBL/GenBank/DDBJ whole genome shotgun (WGS) entry which is preliminary data.</text>
</comment>
<organism evidence="1 2">
    <name type="scientific">Trifolium medium</name>
    <dbReference type="NCBI Taxonomy" id="97028"/>
    <lineage>
        <taxon>Eukaryota</taxon>
        <taxon>Viridiplantae</taxon>
        <taxon>Streptophyta</taxon>
        <taxon>Embryophyta</taxon>
        <taxon>Tracheophyta</taxon>
        <taxon>Spermatophyta</taxon>
        <taxon>Magnoliopsida</taxon>
        <taxon>eudicotyledons</taxon>
        <taxon>Gunneridae</taxon>
        <taxon>Pentapetalae</taxon>
        <taxon>rosids</taxon>
        <taxon>fabids</taxon>
        <taxon>Fabales</taxon>
        <taxon>Fabaceae</taxon>
        <taxon>Papilionoideae</taxon>
        <taxon>50 kb inversion clade</taxon>
        <taxon>NPAAA clade</taxon>
        <taxon>Hologalegina</taxon>
        <taxon>IRL clade</taxon>
        <taxon>Trifolieae</taxon>
        <taxon>Trifolium</taxon>
    </lineage>
</organism>
<protein>
    <submittedName>
        <fullName evidence="1">Uncharacterized protein</fullName>
    </submittedName>
</protein>
<name>A0A392TL56_9FABA</name>
<dbReference type="EMBL" id="LXQA010585896">
    <property type="protein sequence ID" value="MCI60665.1"/>
    <property type="molecule type" value="Genomic_DNA"/>
</dbReference>
<dbReference type="Proteomes" id="UP000265520">
    <property type="component" value="Unassembled WGS sequence"/>
</dbReference>
<evidence type="ECO:0000313" key="2">
    <source>
        <dbReference type="Proteomes" id="UP000265520"/>
    </source>
</evidence>
<dbReference type="AlphaFoldDB" id="A0A392TL56"/>
<keyword evidence="2" id="KW-1185">Reference proteome</keyword>
<evidence type="ECO:0000313" key="1">
    <source>
        <dbReference type="EMBL" id="MCI60665.1"/>
    </source>
</evidence>
<reference evidence="1 2" key="1">
    <citation type="journal article" date="2018" name="Front. Plant Sci.">
        <title>Red Clover (Trifolium pratense) and Zigzag Clover (T. medium) - A Picture of Genomic Similarities and Differences.</title>
        <authorList>
            <person name="Dluhosova J."/>
            <person name="Istvanek J."/>
            <person name="Nedelnik J."/>
            <person name="Repkova J."/>
        </authorList>
    </citation>
    <scope>NUCLEOTIDE SEQUENCE [LARGE SCALE GENOMIC DNA]</scope>
    <source>
        <strain evidence="2">cv. 10/8</strain>
        <tissue evidence="1">Leaf</tissue>
    </source>
</reference>
<accession>A0A392TL56</accession>
<proteinExistence type="predicted"/>